<evidence type="ECO:0000256" key="10">
    <source>
        <dbReference type="ARBA" id="ARBA00023310"/>
    </source>
</evidence>
<proteinExistence type="inferred from homology"/>
<evidence type="ECO:0000256" key="8">
    <source>
        <dbReference type="ARBA" id="ARBA00023136"/>
    </source>
</evidence>
<dbReference type="InterPro" id="IPR036121">
    <property type="entry name" value="ATPase_F1/V1/A1_a/bsu_N_sf"/>
</dbReference>
<evidence type="ECO:0000256" key="4">
    <source>
        <dbReference type="ARBA" id="ARBA00022741"/>
    </source>
</evidence>
<dbReference type="SUPFAM" id="SSF50615">
    <property type="entry name" value="N-terminal domain of alpha and beta subunits of F1 ATP synthase"/>
    <property type="match status" value="1"/>
</dbReference>
<keyword evidence="6" id="KW-1278">Translocase</keyword>
<evidence type="ECO:0000256" key="9">
    <source>
        <dbReference type="ARBA" id="ARBA00023196"/>
    </source>
</evidence>
<accession>A0A2T4CU71</accession>
<dbReference type="CDD" id="cd18116">
    <property type="entry name" value="ATP-synt_F1_alpha_N"/>
    <property type="match status" value="1"/>
</dbReference>
<dbReference type="GO" id="GO:0005524">
    <property type="term" value="F:ATP binding"/>
    <property type="evidence" value="ECO:0007669"/>
    <property type="project" value="UniProtKB-KW"/>
</dbReference>
<dbReference type="GO" id="GO:0045259">
    <property type="term" value="C:proton-transporting ATP synthase complex"/>
    <property type="evidence" value="ECO:0007669"/>
    <property type="project" value="UniProtKB-KW"/>
</dbReference>
<keyword evidence="4" id="KW-0547">Nucleotide-binding</keyword>
<organism evidence="12">
    <name type="scientific">Pseudidiomarina aestuarii</name>
    <dbReference type="NCBI Taxonomy" id="624146"/>
    <lineage>
        <taxon>Bacteria</taxon>
        <taxon>Pseudomonadati</taxon>
        <taxon>Pseudomonadota</taxon>
        <taxon>Gammaproteobacteria</taxon>
        <taxon>Alteromonadales</taxon>
        <taxon>Idiomarinaceae</taxon>
        <taxon>Pseudidiomarina</taxon>
    </lineage>
</organism>
<keyword evidence="9" id="KW-0139">CF(1)</keyword>
<evidence type="ECO:0000256" key="3">
    <source>
        <dbReference type="ARBA" id="ARBA00022448"/>
    </source>
</evidence>
<evidence type="ECO:0000256" key="1">
    <source>
        <dbReference type="ARBA" id="ARBA00003784"/>
    </source>
</evidence>
<evidence type="ECO:0000256" key="6">
    <source>
        <dbReference type="ARBA" id="ARBA00022967"/>
    </source>
</evidence>
<feature type="non-terminal residue" evidence="12">
    <location>
        <position position="94"/>
    </location>
</feature>
<reference evidence="12" key="1">
    <citation type="submission" date="2018-03" db="EMBL/GenBank/DDBJ databases">
        <title>Cross-interface Injection: A General Nanoliter Liquid Handling Method Applied to Single Cells Genome Amplification Automated Nanoliter Liquid Handling Applied to Single Cell Multiple Displacement Amplification.</title>
        <authorList>
            <person name="Yun J."/>
            <person name="Xu P."/>
            <person name="Xu J."/>
            <person name="Dai X."/>
            <person name="Wang Y."/>
            <person name="Zheng X."/>
            <person name="Cao C."/>
            <person name="Yi Q."/>
            <person name="Zhu Y."/>
            <person name="Wang L."/>
            <person name="Dong Z."/>
            <person name="Huang Y."/>
            <person name="Huang L."/>
            <person name="Du W."/>
        </authorList>
    </citation>
    <scope>NUCLEOTIDE SEQUENCE [LARGE SCALE GENOMIC DNA]</scope>
    <source>
        <strain evidence="12">Z-D3-2</strain>
    </source>
</reference>
<evidence type="ECO:0000259" key="11">
    <source>
        <dbReference type="Pfam" id="PF02874"/>
    </source>
</evidence>
<evidence type="ECO:0000256" key="2">
    <source>
        <dbReference type="ARBA" id="ARBA00008936"/>
    </source>
</evidence>
<dbReference type="GO" id="GO:0016787">
    <property type="term" value="F:hydrolase activity"/>
    <property type="evidence" value="ECO:0007669"/>
    <property type="project" value="UniProtKB-KW"/>
</dbReference>
<dbReference type="Gene3D" id="2.40.30.20">
    <property type="match status" value="1"/>
</dbReference>
<sequence>MQLNSNEIAELIKKRIEKFEVVSEARNEGTIISVTDGIIRIHGLADCMQGEMVELPGNRYAIALNLERDSVGAVVMGPYADLQEGVKVKSTGRI</sequence>
<evidence type="ECO:0000256" key="7">
    <source>
        <dbReference type="ARBA" id="ARBA00023065"/>
    </source>
</evidence>
<gene>
    <name evidence="12" type="ORF">C9940_05510</name>
</gene>
<dbReference type="FunFam" id="2.40.30.20:FF:000001">
    <property type="entry name" value="ATP synthase subunit alpha"/>
    <property type="match status" value="1"/>
</dbReference>
<keyword evidence="10" id="KW-0066">ATP synthesis</keyword>
<dbReference type="EMBL" id="PYVN01000132">
    <property type="protein sequence ID" value="PTB85123.1"/>
    <property type="molecule type" value="Genomic_DNA"/>
</dbReference>
<comment type="caution">
    <text evidence="12">The sequence shown here is derived from an EMBL/GenBank/DDBJ whole genome shotgun (WGS) entry which is preliminary data.</text>
</comment>
<evidence type="ECO:0000313" key="12">
    <source>
        <dbReference type="EMBL" id="PTB85123.1"/>
    </source>
</evidence>
<feature type="domain" description="ATPase F1/V1/A1 complex alpha/beta subunit N-terminal" evidence="11">
    <location>
        <begin position="28"/>
        <end position="92"/>
    </location>
</feature>
<dbReference type="InterPro" id="IPR005294">
    <property type="entry name" value="ATP_synth_F1_asu"/>
</dbReference>
<dbReference type="InterPro" id="IPR023366">
    <property type="entry name" value="ATP_synth_asu-like_sf"/>
</dbReference>
<dbReference type="PANTHER" id="PTHR48082:SF2">
    <property type="entry name" value="ATP SYNTHASE SUBUNIT ALPHA, MITOCHONDRIAL"/>
    <property type="match status" value="1"/>
</dbReference>
<dbReference type="GO" id="GO:0043531">
    <property type="term" value="F:ADP binding"/>
    <property type="evidence" value="ECO:0007669"/>
    <property type="project" value="TreeGrafter"/>
</dbReference>
<dbReference type="EC" id="3.6.3.14" evidence="12"/>
<dbReference type="Pfam" id="PF02874">
    <property type="entry name" value="ATP-synt_ab_N"/>
    <property type="match status" value="1"/>
</dbReference>
<keyword evidence="7" id="KW-0406">Ion transport</keyword>
<protein>
    <submittedName>
        <fullName evidence="12">F0F1 ATP synthase subunit alpha</fullName>
        <ecNumber evidence="12">3.6.3.14</ecNumber>
    </submittedName>
</protein>
<comment type="similarity">
    <text evidence="2">Belongs to the ATPase alpha/beta chains family.</text>
</comment>
<keyword evidence="5" id="KW-0067">ATP-binding</keyword>
<dbReference type="AlphaFoldDB" id="A0A2T4CU71"/>
<keyword evidence="12" id="KW-0378">Hydrolase</keyword>
<dbReference type="PANTHER" id="PTHR48082">
    <property type="entry name" value="ATP SYNTHASE SUBUNIT ALPHA, MITOCHONDRIAL"/>
    <property type="match status" value="1"/>
</dbReference>
<dbReference type="GO" id="GO:0046933">
    <property type="term" value="F:proton-transporting ATP synthase activity, rotational mechanism"/>
    <property type="evidence" value="ECO:0007669"/>
    <property type="project" value="InterPro"/>
</dbReference>
<keyword evidence="3" id="KW-0813">Transport</keyword>
<dbReference type="InterPro" id="IPR004100">
    <property type="entry name" value="ATPase_F1/V1/A1_a/bsu_N"/>
</dbReference>
<comment type="function">
    <text evidence="1">Produces ATP from ADP in the presence of a proton gradient across the membrane. The alpha chain is a regulatory subunit.</text>
</comment>
<name>A0A2T4CU71_9GAMM</name>
<keyword evidence="8" id="KW-0472">Membrane</keyword>
<evidence type="ECO:0000256" key="5">
    <source>
        <dbReference type="ARBA" id="ARBA00022840"/>
    </source>
</evidence>